<dbReference type="KEGG" id="llu:AKJ09_05353"/>
<organism evidence="1 2">
    <name type="scientific">Labilithrix luteola</name>
    <dbReference type="NCBI Taxonomy" id="1391654"/>
    <lineage>
        <taxon>Bacteria</taxon>
        <taxon>Pseudomonadati</taxon>
        <taxon>Myxococcota</taxon>
        <taxon>Polyangia</taxon>
        <taxon>Polyangiales</taxon>
        <taxon>Labilitrichaceae</taxon>
        <taxon>Labilithrix</taxon>
    </lineage>
</organism>
<sequence>MIAPHPDDETLIASGVLLHMAQSGGDPAVIVMTNGDLDCLHDGLAREGESVAGLAELGIKEDRVYFLGYPDGGLSQLGRTPLPPRRRMIDGVCEQGNTTYGTRGHGGREYHRSRTGASAQYTHENAVADLAALLAELRPTDVAITHPEDTHPDHAATYALFRSALDRLPEAPRVHRAMVHNGDCWPTGTAPREPCPIANITPDQPTPPLSGRLTGYVPGERLPVPSSCRVRDPEVNPKLRAIAAHASQTRGTLDSYLFAFARSDEVFFPERFEHGERSWWRIDRTGRASLTTQRVKVERDDDDRSLPLAVPLVVAASLSRPPVDEQGSIVRIDLLEDASGSYELIIDADRREASVVRTFKGRIPELLRVWPLPHDLWASKTAEPFEMVIEPRPDDGSVAELALRLRGELVGVAVDVQPRLHGDRIGYSNVFAANGELMVRGVSNVSAFPSVRPAR</sequence>
<dbReference type="PATRIC" id="fig|1391654.3.peg.5422"/>
<dbReference type="InterPro" id="IPR003737">
    <property type="entry name" value="GlcNAc_PI_deacetylase-related"/>
</dbReference>
<evidence type="ECO:0000313" key="1">
    <source>
        <dbReference type="EMBL" id="AKU98689.1"/>
    </source>
</evidence>
<dbReference type="Pfam" id="PF02585">
    <property type="entry name" value="PIG-L"/>
    <property type="match status" value="1"/>
</dbReference>
<proteinExistence type="predicted"/>
<dbReference type="Proteomes" id="UP000064967">
    <property type="component" value="Chromosome"/>
</dbReference>
<accession>A0A0K1PZW3</accession>
<evidence type="ECO:0008006" key="3">
    <source>
        <dbReference type="Google" id="ProtNLM"/>
    </source>
</evidence>
<reference evidence="1 2" key="1">
    <citation type="submission" date="2015-08" db="EMBL/GenBank/DDBJ databases">
        <authorList>
            <person name="Babu N.S."/>
            <person name="Beckwith C.J."/>
            <person name="Beseler K.G."/>
            <person name="Brison A."/>
            <person name="Carone J.V."/>
            <person name="Caskin T.P."/>
            <person name="Diamond M."/>
            <person name="Durham M.E."/>
            <person name="Foxe J.M."/>
            <person name="Go M."/>
            <person name="Henderson B.A."/>
            <person name="Jones I.B."/>
            <person name="McGettigan J.A."/>
            <person name="Micheletti S.J."/>
            <person name="Nasrallah M.E."/>
            <person name="Ortiz D."/>
            <person name="Piller C.R."/>
            <person name="Privatt S.R."/>
            <person name="Schneider S.L."/>
            <person name="Sharp S."/>
            <person name="Smith T.C."/>
            <person name="Stanton J.D."/>
            <person name="Ullery H.E."/>
            <person name="Wilson R.J."/>
            <person name="Serrano M.G."/>
            <person name="Buck G."/>
            <person name="Lee V."/>
            <person name="Wang Y."/>
            <person name="Carvalho R."/>
            <person name="Voegtly L."/>
            <person name="Shi R."/>
            <person name="Duckworth R."/>
            <person name="Johnson A."/>
            <person name="Loviza R."/>
            <person name="Walstead R."/>
            <person name="Shah Z."/>
            <person name="Kiflezghi M."/>
            <person name="Wade K."/>
            <person name="Ball S.L."/>
            <person name="Bradley K.W."/>
            <person name="Asai D.J."/>
            <person name="Bowman C.A."/>
            <person name="Russell D.A."/>
            <person name="Pope W.H."/>
            <person name="Jacobs-Sera D."/>
            <person name="Hendrix R.W."/>
            <person name="Hatfull G.F."/>
        </authorList>
    </citation>
    <scope>NUCLEOTIDE SEQUENCE [LARGE SCALE GENOMIC DNA]</scope>
    <source>
        <strain evidence="1 2">DSM 27648</strain>
    </source>
</reference>
<dbReference type="PANTHER" id="PTHR12993:SF11">
    <property type="entry name" value="N-ACETYLGLUCOSAMINYL-PHOSPHATIDYLINOSITOL DE-N-ACETYLASE"/>
    <property type="match status" value="1"/>
</dbReference>
<name>A0A0K1PZW3_9BACT</name>
<protein>
    <recommendedName>
        <fullName evidence="3">LmbE family protein</fullName>
    </recommendedName>
</protein>
<dbReference type="GO" id="GO:0016811">
    <property type="term" value="F:hydrolase activity, acting on carbon-nitrogen (but not peptide) bonds, in linear amides"/>
    <property type="evidence" value="ECO:0007669"/>
    <property type="project" value="TreeGrafter"/>
</dbReference>
<evidence type="ECO:0000313" key="2">
    <source>
        <dbReference type="Proteomes" id="UP000064967"/>
    </source>
</evidence>
<keyword evidence="2" id="KW-1185">Reference proteome</keyword>
<gene>
    <name evidence="1" type="ORF">AKJ09_05353</name>
</gene>
<dbReference type="STRING" id="1391654.AKJ09_05353"/>
<dbReference type="Gene3D" id="3.40.50.10320">
    <property type="entry name" value="LmbE-like"/>
    <property type="match status" value="1"/>
</dbReference>
<dbReference type="AlphaFoldDB" id="A0A0K1PZW3"/>
<dbReference type="PANTHER" id="PTHR12993">
    <property type="entry name" value="N-ACETYLGLUCOSAMINYL-PHOSPHATIDYLINOSITOL DE-N-ACETYLASE-RELATED"/>
    <property type="match status" value="1"/>
</dbReference>
<dbReference type="EMBL" id="CP012333">
    <property type="protein sequence ID" value="AKU98689.1"/>
    <property type="molecule type" value="Genomic_DNA"/>
</dbReference>
<dbReference type="InterPro" id="IPR024078">
    <property type="entry name" value="LmbE-like_dom_sf"/>
</dbReference>
<dbReference type="SUPFAM" id="SSF102588">
    <property type="entry name" value="LmbE-like"/>
    <property type="match status" value="1"/>
</dbReference>